<organism evidence="1 2">
    <name type="scientific">Mycena chlorophos</name>
    <name type="common">Agaric fungus</name>
    <name type="synonym">Agaricus chlorophos</name>
    <dbReference type="NCBI Taxonomy" id="658473"/>
    <lineage>
        <taxon>Eukaryota</taxon>
        <taxon>Fungi</taxon>
        <taxon>Dikarya</taxon>
        <taxon>Basidiomycota</taxon>
        <taxon>Agaricomycotina</taxon>
        <taxon>Agaricomycetes</taxon>
        <taxon>Agaricomycetidae</taxon>
        <taxon>Agaricales</taxon>
        <taxon>Marasmiineae</taxon>
        <taxon>Mycenaceae</taxon>
        <taxon>Mycena</taxon>
    </lineage>
</organism>
<protein>
    <submittedName>
        <fullName evidence="1">Uncharacterized protein</fullName>
    </submittedName>
</protein>
<evidence type="ECO:0000313" key="2">
    <source>
        <dbReference type="Proteomes" id="UP000815677"/>
    </source>
</evidence>
<dbReference type="EMBL" id="DF838652">
    <property type="protein sequence ID" value="GAT43148.1"/>
    <property type="molecule type" value="Genomic_DNA"/>
</dbReference>
<gene>
    <name evidence="1" type="ORF">MCHLO_00839</name>
</gene>
<reference evidence="1" key="1">
    <citation type="submission" date="2014-09" db="EMBL/GenBank/DDBJ databases">
        <title>Genome sequence of the luminous mushroom Mycena chlorophos for searching fungal bioluminescence genes.</title>
        <authorList>
            <person name="Tanaka Y."/>
            <person name="Kasuga D."/>
            <person name="Oba Y."/>
            <person name="Hase S."/>
            <person name="Sato K."/>
            <person name="Oba Y."/>
            <person name="Sakakibara Y."/>
        </authorList>
    </citation>
    <scope>NUCLEOTIDE SEQUENCE</scope>
</reference>
<name>A0ABQ0KW68_MYCCL</name>
<keyword evidence="2" id="KW-1185">Reference proteome</keyword>
<dbReference type="Proteomes" id="UP000815677">
    <property type="component" value="Unassembled WGS sequence"/>
</dbReference>
<proteinExistence type="predicted"/>
<sequence length="68" mass="7641">MAQPKHPRKRGGFERPYADPFVPVADKRVPSTRERKGGDAVPVARINVRKAELFARNIACLWISPTTL</sequence>
<accession>A0ABQ0KW68</accession>
<evidence type="ECO:0000313" key="1">
    <source>
        <dbReference type="EMBL" id="GAT43148.1"/>
    </source>
</evidence>